<comment type="caution">
    <text evidence="7">The sequence shown here is derived from an EMBL/GenBank/DDBJ whole genome shotgun (WGS) entry which is preliminary data.</text>
</comment>
<feature type="domain" description="Glycoside hydrolase 123 catalytic" evidence="3">
    <location>
        <begin position="214"/>
        <end position="512"/>
    </location>
</feature>
<feature type="domain" description="GEVED" evidence="5">
    <location>
        <begin position="635"/>
        <end position="713"/>
    </location>
</feature>
<sequence>MNLRILLFFLSLSISVTSYTQTIKGSYTSKFKRYQKNESFSGTQTQNWNTVAWKGDRIHKQIVLWSTSNINGLSYTVSNLVKGGDQISSTNIKLRFGQYIKGDPEARTCSEYPTHSTTVEIIDALSDVTTTSLSASDPLKLWLTIDIPNTAVAGVYTGTVTVNGGAAPLVFNISVNVVNYTLPDVVNWDFHLDLWQFPTQILNHYNTANPGSPMTIWSDEHFDLFEPGYRILADMGQKGIAAQIKDGALGMPSMIRWIRKTNGTWEYDFTAFDKYVTTLMSWGITKQIDCFSPVGWNETVIPYWNEATNSIANLNAAIGSTTYNTRWDHFLDAFKTFLDSKGWFNKTVLYLDEVEQSKLNNVFSMVQNNNSAWKIGIAHTAVLSASNSSQLYDASGILGTTSTTGRTGKITTFYTSCTQVHPNSYVASDTNLAEMTWMGWHATKEGLDGYLRWAYDNWRSSDPFNIQDGAHTAGDFAMVYRNSNNSPSKYLPSLRLIMLRDGIQDFEKLKILKTQLESASDDYSQQQLAAFTSIINAFDNTSGPGAETLVKRGQEMIEELVLGTFSYCKANGEADTSYYVSSLTTTGGINNINFSTSQYPTTGYEYHTATKLSIPVGGSFTLELQNSAASNCARTAVWIDWNDDEDFEDTGEMVFSGGTANTCSNTKSYTMPITAPNGVLWGEKRMRIQVKKSDLAIPAPCGTIDKTGTVDFNLELLDPHCVVTGTGDYNVASVVTTGGTKNINYTGGAGSNNYTAVDEKLKIGKGDTFNLSVSNGNGWSRSIVWVDWNADNDFADAGERLTPLSPEKVSDATVTYDMDITVPSNAITGAFKMRIVSGDAWTYENAAIPSIPCGIPTPDSTLENSAIKDFIIDTSPVLAVNDIKEYEDIKIFPNPLKHNKLTIKLPKIRNESLDVVLFNIRGQVVHRVKLNAFKTYKNIVFSNELANGFYFVKIRTKMNEIITKKLLIAK</sequence>
<dbReference type="InterPro" id="IPR025150">
    <property type="entry name" value="GH123_cat"/>
</dbReference>
<dbReference type="Pfam" id="PF22680">
    <property type="entry name" value="Glyco_hydro_123_N_2"/>
    <property type="match status" value="1"/>
</dbReference>
<dbReference type="InterPro" id="IPR045474">
    <property type="entry name" value="GEVED"/>
</dbReference>
<dbReference type="Pfam" id="PF20009">
    <property type="entry name" value="GEVED"/>
    <property type="match status" value="2"/>
</dbReference>
<feature type="domain" description="Secretion system C-terminal sorting" evidence="4">
    <location>
        <begin position="891"/>
        <end position="968"/>
    </location>
</feature>
<protein>
    <submittedName>
        <fullName evidence="7">GEVED domain-containing protein</fullName>
    </submittedName>
</protein>
<keyword evidence="1 2" id="KW-0732">Signal</keyword>
<evidence type="ECO:0000259" key="4">
    <source>
        <dbReference type="Pfam" id="PF18962"/>
    </source>
</evidence>
<dbReference type="InterPro" id="IPR053850">
    <property type="entry name" value="Glyco_hydro_123_N_2"/>
</dbReference>
<dbReference type="Pfam" id="PF13320">
    <property type="entry name" value="GH123_cat"/>
    <property type="match status" value="1"/>
</dbReference>
<keyword evidence="8" id="KW-1185">Reference proteome</keyword>
<evidence type="ECO:0000313" key="7">
    <source>
        <dbReference type="EMBL" id="MEF3835899.1"/>
    </source>
</evidence>
<feature type="signal peptide" evidence="2">
    <location>
        <begin position="1"/>
        <end position="20"/>
    </location>
</feature>
<evidence type="ECO:0000256" key="2">
    <source>
        <dbReference type="SAM" id="SignalP"/>
    </source>
</evidence>
<name>A0ABU7XZH6_9FLAO</name>
<dbReference type="InterPro" id="IPR026444">
    <property type="entry name" value="Secre_tail"/>
</dbReference>
<evidence type="ECO:0000259" key="5">
    <source>
        <dbReference type="Pfam" id="PF20009"/>
    </source>
</evidence>
<dbReference type="NCBIfam" id="TIGR04183">
    <property type="entry name" value="Por_Secre_tail"/>
    <property type="match status" value="1"/>
</dbReference>
<evidence type="ECO:0000259" key="6">
    <source>
        <dbReference type="Pfam" id="PF22680"/>
    </source>
</evidence>
<gene>
    <name evidence="7" type="ORF">N1F79_22440</name>
</gene>
<dbReference type="EMBL" id="JAODOP010000004">
    <property type="protein sequence ID" value="MEF3835899.1"/>
    <property type="molecule type" value="Genomic_DNA"/>
</dbReference>
<evidence type="ECO:0000256" key="1">
    <source>
        <dbReference type="ARBA" id="ARBA00022729"/>
    </source>
</evidence>
<feature type="chain" id="PRO_5046237621" evidence="2">
    <location>
        <begin position="21"/>
        <end position="970"/>
    </location>
</feature>
<organism evidence="7 8">
    <name type="scientific">Flavivirga spongiicola</name>
    <dbReference type="NCBI Taxonomy" id="421621"/>
    <lineage>
        <taxon>Bacteria</taxon>
        <taxon>Pseudomonadati</taxon>
        <taxon>Bacteroidota</taxon>
        <taxon>Flavobacteriia</taxon>
        <taxon>Flavobacteriales</taxon>
        <taxon>Flavobacteriaceae</taxon>
        <taxon>Flavivirga</taxon>
    </lineage>
</organism>
<feature type="domain" description="Glycoside hydrolase 123 N-terminal" evidence="6">
    <location>
        <begin position="30"/>
        <end position="163"/>
    </location>
</feature>
<dbReference type="Pfam" id="PF18962">
    <property type="entry name" value="Por_Secre_tail"/>
    <property type="match status" value="1"/>
</dbReference>
<dbReference type="RefSeq" id="WP_303308175.1">
    <property type="nucleotide sequence ID" value="NZ_JAODOP010000004.1"/>
</dbReference>
<proteinExistence type="predicted"/>
<accession>A0ABU7XZH6</accession>
<evidence type="ECO:0000313" key="8">
    <source>
        <dbReference type="Proteomes" id="UP001337305"/>
    </source>
</evidence>
<dbReference type="Proteomes" id="UP001337305">
    <property type="component" value="Unassembled WGS sequence"/>
</dbReference>
<evidence type="ECO:0000259" key="3">
    <source>
        <dbReference type="Pfam" id="PF13320"/>
    </source>
</evidence>
<reference evidence="7 8" key="1">
    <citation type="submission" date="2022-09" db="EMBL/GenBank/DDBJ databases">
        <title>Genome sequencing of Flavivirga sp. MEBiC05379.</title>
        <authorList>
            <person name="Oh H.-M."/>
            <person name="Kwon K.K."/>
            <person name="Park M.J."/>
            <person name="Yang S.-H."/>
        </authorList>
    </citation>
    <scope>NUCLEOTIDE SEQUENCE [LARGE SCALE GENOMIC DNA]</scope>
    <source>
        <strain evidence="7 8">MEBiC05379</strain>
    </source>
</reference>
<feature type="domain" description="GEVED" evidence="5">
    <location>
        <begin position="784"/>
        <end position="854"/>
    </location>
</feature>